<comment type="caution">
    <text evidence="2">The sequence shown here is derived from an EMBL/GenBank/DDBJ whole genome shotgun (WGS) entry which is preliminary data.</text>
</comment>
<dbReference type="RefSeq" id="WP_345732840.1">
    <property type="nucleotide sequence ID" value="NZ_BAAAYN010000055.1"/>
</dbReference>
<reference evidence="3" key="1">
    <citation type="journal article" date="2019" name="Int. J. Syst. Evol. Microbiol.">
        <title>The Global Catalogue of Microorganisms (GCM) 10K type strain sequencing project: providing services to taxonomists for standard genome sequencing and annotation.</title>
        <authorList>
            <consortium name="The Broad Institute Genomics Platform"/>
            <consortium name="The Broad Institute Genome Sequencing Center for Infectious Disease"/>
            <person name="Wu L."/>
            <person name="Ma J."/>
        </authorList>
    </citation>
    <scope>NUCLEOTIDE SEQUENCE [LARGE SCALE GENOMIC DNA]</scope>
    <source>
        <strain evidence="3">JCM 9458</strain>
    </source>
</reference>
<dbReference type="Proteomes" id="UP001501676">
    <property type="component" value="Unassembled WGS sequence"/>
</dbReference>
<proteinExistence type="predicted"/>
<evidence type="ECO:0008006" key="4">
    <source>
        <dbReference type="Google" id="ProtNLM"/>
    </source>
</evidence>
<evidence type="ECO:0000313" key="3">
    <source>
        <dbReference type="Proteomes" id="UP001501676"/>
    </source>
</evidence>
<accession>A0ABP6TAY8</accession>
<gene>
    <name evidence="2" type="ORF">GCM10020369_72790</name>
</gene>
<organism evidence="2 3">
    <name type="scientific">Cryptosporangium minutisporangium</name>
    <dbReference type="NCBI Taxonomy" id="113569"/>
    <lineage>
        <taxon>Bacteria</taxon>
        <taxon>Bacillati</taxon>
        <taxon>Actinomycetota</taxon>
        <taxon>Actinomycetes</taxon>
        <taxon>Cryptosporangiales</taxon>
        <taxon>Cryptosporangiaceae</taxon>
        <taxon>Cryptosporangium</taxon>
    </lineage>
</organism>
<name>A0ABP6TAY8_9ACTN</name>
<dbReference type="EMBL" id="BAAAYN010000055">
    <property type="protein sequence ID" value="GAA3396359.1"/>
    <property type="molecule type" value="Genomic_DNA"/>
</dbReference>
<evidence type="ECO:0000256" key="1">
    <source>
        <dbReference type="SAM" id="MobiDB-lite"/>
    </source>
</evidence>
<feature type="compositionally biased region" description="Low complexity" evidence="1">
    <location>
        <begin position="59"/>
        <end position="82"/>
    </location>
</feature>
<sequence>MRAYVLCGQHRPGEAVGLLRAALTGQPDALTPFLRAALTTALFHALLCGEVPPDHAASAAAEVRSGATSPASRTPSLTSRTPRTPRPPTSTGTTPAPPSRPWPPPATTHPANAPTPALWPRCPAPGPATGDFAFALAGLISLLATEALLRFQLRTTRIARGPVALTVAADGYHEAHGDRAVSMTWTYISMVQRRGDFWVLR</sequence>
<feature type="region of interest" description="Disordered" evidence="1">
    <location>
        <begin position="59"/>
        <end position="122"/>
    </location>
</feature>
<protein>
    <recommendedName>
        <fullName evidence="4">DUF4440 domain-containing protein</fullName>
    </recommendedName>
</protein>
<evidence type="ECO:0000313" key="2">
    <source>
        <dbReference type="EMBL" id="GAA3396359.1"/>
    </source>
</evidence>
<keyword evidence="3" id="KW-1185">Reference proteome</keyword>
<feature type="compositionally biased region" description="Pro residues" evidence="1">
    <location>
        <begin position="95"/>
        <end position="107"/>
    </location>
</feature>